<dbReference type="AlphaFoldDB" id="W2NEB0"/>
<protein>
    <submittedName>
        <fullName evidence="1">Uncharacterized protein</fullName>
    </submittedName>
</protein>
<feature type="non-terminal residue" evidence="1">
    <location>
        <position position="102"/>
    </location>
</feature>
<proteinExistence type="predicted"/>
<evidence type="ECO:0000313" key="1">
    <source>
        <dbReference type="EMBL" id="ETM46941.1"/>
    </source>
</evidence>
<organism evidence="1">
    <name type="scientific">Phytophthora nicotianae</name>
    <name type="common">Potato buckeye rot agent</name>
    <name type="synonym">Phytophthora parasitica</name>
    <dbReference type="NCBI Taxonomy" id="4792"/>
    <lineage>
        <taxon>Eukaryota</taxon>
        <taxon>Sar</taxon>
        <taxon>Stramenopiles</taxon>
        <taxon>Oomycota</taxon>
        <taxon>Peronosporomycetes</taxon>
        <taxon>Peronosporales</taxon>
        <taxon>Peronosporaceae</taxon>
        <taxon>Phytophthora</taxon>
    </lineage>
</organism>
<dbReference type="EMBL" id="KI692759">
    <property type="protein sequence ID" value="ETM46941.1"/>
    <property type="molecule type" value="Genomic_DNA"/>
</dbReference>
<name>W2NEB0_PHYNI</name>
<feature type="non-terminal residue" evidence="1">
    <location>
        <position position="1"/>
    </location>
</feature>
<reference evidence="1" key="1">
    <citation type="submission" date="2013-11" db="EMBL/GenBank/DDBJ databases">
        <title>The Genome Sequence of Phytophthora parasitica IAC_01/95.</title>
        <authorList>
            <consortium name="The Broad Institute Genomics Platform"/>
            <person name="Russ C."/>
            <person name="Tyler B."/>
            <person name="Panabieres F."/>
            <person name="Shan W."/>
            <person name="Tripathy S."/>
            <person name="Grunwald N."/>
            <person name="Machado M."/>
            <person name="Johnson C.S."/>
            <person name="Arredondo F."/>
            <person name="Hong C."/>
            <person name="Coffey M."/>
            <person name="Young S.K."/>
            <person name="Zeng Q."/>
            <person name="Gargeya S."/>
            <person name="Fitzgerald M."/>
            <person name="Abouelleil A."/>
            <person name="Alvarado L."/>
            <person name="Chapman S.B."/>
            <person name="Gainer-Dewar J."/>
            <person name="Goldberg J."/>
            <person name="Griggs A."/>
            <person name="Gujja S."/>
            <person name="Hansen M."/>
            <person name="Howarth C."/>
            <person name="Imamovic A."/>
            <person name="Ireland A."/>
            <person name="Larimer J."/>
            <person name="McCowan C."/>
            <person name="Murphy C."/>
            <person name="Pearson M."/>
            <person name="Poon T.W."/>
            <person name="Priest M."/>
            <person name="Roberts A."/>
            <person name="Saif S."/>
            <person name="Shea T."/>
            <person name="Sykes S."/>
            <person name="Wortman J."/>
            <person name="Nusbaum C."/>
            <person name="Birren B."/>
        </authorList>
    </citation>
    <scope>NUCLEOTIDE SEQUENCE [LARGE SCALE GENOMIC DNA]</scope>
    <source>
        <strain evidence="1">IAC_01/95</strain>
    </source>
</reference>
<dbReference type="Proteomes" id="UP000054532">
    <property type="component" value="Unassembled WGS sequence"/>
</dbReference>
<accession>W2NEB0</accession>
<gene>
    <name evidence="1" type="ORF">L914_08263</name>
</gene>
<sequence length="102" mass="11464">RIHLYAYKSGGDWRSGTHHNGILESRPIVSPATVGLKTCRGVKGRANKVTPEIRAVLGLWLDKYCTFTLRTLKAMVFEDFGATLPETTISRHLVDVLYTVKY</sequence>